<dbReference type="SUPFAM" id="SSF51735">
    <property type="entry name" value="NAD(P)-binding Rossmann-fold domains"/>
    <property type="match status" value="1"/>
</dbReference>
<dbReference type="EMBL" id="CAUWAG010000006">
    <property type="protein sequence ID" value="CAJ2504247.1"/>
    <property type="molecule type" value="Genomic_DNA"/>
</dbReference>
<protein>
    <submittedName>
        <fullName evidence="1">Uu.00g116410.m01.CDS01</fullName>
    </submittedName>
</protein>
<organism evidence="1 2">
    <name type="scientific">Anthostomella pinea</name>
    <dbReference type="NCBI Taxonomy" id="933095"/>
    <lineage>
        <taxon>Eukaryota</taxon>
        <taxon>Fungi</taxon>
        <taxon>Dikarya</taxon>
        <taxon>Ascomycota</taxon>
        <taxon>Pezizomycotina</taxon>
        <taxon>Sordariomycetes</taxon>
        <taxon>Xylariomycetidae</taxon>
        <taxon>Xylariales</taxon>
        <taxon>Xylariaceae</taxon>
        <taxon>Anthostomella</taxon>
    </lineage>
</organism>
<comment type="caution">
    <text evidence="1">The sequence shown here is derived from an EMBL/GenBank/DDBJ whole genome shotgun (WGS) entry which is preliminary data.</text>
</comment>
<dbReference type="Gene3D" id="3.40.50.720">
    <property type="entry name" value="NAD(P)-binding Rossmann-like Domain"/>
    <property type="match status" value="1"/>
</dbReference>
<dbReference type="InterPro" id="IPR002347">
    <property type="entry name" value="SDR_fam"/>
</dbReference>
<dbReference type="Proteomes" id="UP001295740">
    <property type="component" value="Unassembled WGS sequence"/>
</dbReference>
<dbReference type="Pfam" id="PF00106">
    <property type="entry name" value="adh_short"/>
    <property type="match status" value="1"/>
</dbReference>
<dbReference type="PANTHER" id="PTHR45458">
    <property type="entry name" value="SHORT-CHAIN DEHYDROGENASE/REDUCTASE SDR"/>
    <property type="match status" value="1"/>
</dbReference>
<evidence type="ECO:0000313" key="1">
    <source>
        <dbReference type="EMBL" id="CAJ2504247.1"/>
    </source>
</evidence>
<reference evidence="1" key="1">
    <citation type="submission" date="2023-10" db="EMBL/GenBank/DDBJ databases">
        <authorList>
            <person name="Hackl T."/>
        </authorList>
    </citation>
    <scope>NUCLEOTIDE SEQUENCE</scope>
</reference>
<dbReference type="PANTHER" id="PTHR45458:SF2">
    <property type="entry name" value="OXIDOREDUCTASE, SHORT CHAIN DEHYDROGENASE_REDUCTASE FAMILY SUPERFAMILY (AFU_ORTHOLOGUE AFUA_3G13450)"/>
    <property type="match status" value="1"/>
</dbReference>
<evidence type="ECO:0000313" key="2">
    <source>
        <dbReference type="Proteomes" id="UP001295740"/>
    </source>
</evidence>
<sequence>MTYTLIVGATRGLGASLAKQYASEPGSRVYATTRSKAAPAGFPDTLHWLSDIDLMQPTVGEDLAGQLKGKDPLDVVIITAGRFMTEDFSTEKGPNWVDEVTMYTTSSIAPVFIVHSLAHANLLKSGTKVILISSEAGSITLRHEKEGGGNYAHHASKAALNMAGKLLSLDLKEKGVIVSIIHPGFMRTEMTKNVGFDAHWDEGGAVTPDEAAKSVREWTEKLDMSKSGEYWAPRGPRDIGMAETVLGKDLGTPLQLPW</sequence>
<gene>
    <name evidence="1" type="ORF">KHLLAP_LOCUS4715</name>
</gene>
<keyword evidence="2" id="KW-1185">Reference proteome</keyword>
<dbReference type="PRINTS" id="PR00081">
    <property type="entry name" value="GDHRDH"/>
</dbReference>
<dbReference type="InterPro" id="IPR036291">
    <property type="entry name" value="NAD(P)-bd_dom_sf"/>
</dbReference>
<accession>A0AAI8YGZ2</accession>
<dbReference type="AlphaFoldDB" id="A0AAI8YGZ2"/>
<dbReference type="InterPro" id="IPR052184">
    <property type="entry name" value="SDR_enzymes"/>
</dbReference>
<proteinExistence type="predicted"/>
<name>A0AAI8YGZ2_9PEZI</name>
<dbReference type="GO" id="GO:0016616">
    <property type="term" value="F:oxidoreductase activity, acting on the CH-OH group of donors, NAD or NADP as acceptor"/>
    <property type="evidence" value="ECO:0007669"/>
    <property type="project" value="TreeGrafter"/>
</dbReference>